<gene>
    <name evidence="2" type="ORF">OU415_02320</name>
</gene>
<organism evidence="2 3">
    <name type="scientific">Saccharopolyspora oryzae</name>
    <dbReference type="NCBI Taxonomy" id="2997343"/>
    <lineage>
        <taxon>Bacteria</taxon>
        <taxon>Bacillati</taxon>
        <taxon>Actinomycetota</taxon>
        <taxon>Actinomycetes</taxon>
        <taxon>Pseudonocardiales</taxon>
        <taxon>Pseudonocardiaceae</taxon>
        <taxon>Saccharopolyspora</taxon>
    </lineage>
</organism>
<keyword evidence="3" id="KW-1185">Reference proteome</keyword>
<protein>
    <submittedName>
        <fullName evidence="2">Uncharacterized protein</fullName>
    </submittedName>
</protein>
<feature type="compositionally biased region" description="Basic and acidic residues" evidence="1">
    <location>
        <begin position="46"/>
        <end position="65"/>
    </location>
</feature>
<evidence type="ECO:0000313" key="2">
    <source>
        <dbReference type="EMBL" id="MDA3624252.1"/>
    </source>
</evidence>
<sequence>MLIVYKGRYDAVEVPDVGGVVLEHGVPKEIADTPKSRQLLEQPDFEEVKESKAKPERVAKKEDDR</sequence>
<feature type="region of interest" description="Disordered" evidence="1">
    <location>
        <begin position="32"/>
        <end position="65"/>
    </location>
</feature>
<dbReference type="RefSeq" id="WP_270946816.1">
    <property type="nucleotide sequence ID" value="NZ_JAQGLA010000002.1"/>
</dbReference>
<accession>A0ABT4URC8</accession>
<evidence type="ECO:0000313" key="3">
    <source>
        <dbReference type="Proteomes" id="UP001210380"/>
    </source>
</evidence>
<proteinExistence type="predicted"/>
<comment type="caution">
    <text evidence="2">The sequence shown here is derived from an EMBL/GenBank/DDBJ whole genome shotgun (WGS) entry which is preliminary data.</text>
</comment>
<evidence type="ECO:0000256" key="1">
    <source>
        <dbReference type="SAM" id="MobiDB-lite"/>
    </source>
</evidence>
<name>A0ABT4URC8_9PSEU</name>
<reference evidence="2 3" key="1">
    <citation type="submission" date="2022-11" db="EMBL/GenBank/DDBJ databases">
        <title>Draft genome sequence of Saccharopolyspora sp. WRP15-2 isolated from rhizosphere soils of wild rice in Thailand.</title>
        <authorList>
            <person name="Duangmal K."/>
            <person name="Kammanee S."/>
            <person name="Muangham S."/>
        </authorList>
    </citation>
    <scope>NUCLEOTIDE SEQUENCE [LARGE SCALE GENOMIC DNA]</scope>
    <source>
        <strain evidence="2 3">WRP15-2</strain>
    </source>
</reference>
<dbReference type="Proteomes" id="UP001210380">
    <property type="component" value="Unassembled WGS sequence"/>
</dbReference>
<dbReference type="EMBL" id="JAQGLA010000002">
    <property type="protein sequence ID" value="MDA3624252.1"/>
    <property type="molecule type" value="Genomic_DNA"/>
</dbReference>